<gene>
    <name evidence="3" type="ORF">EIY72_11890</name>
</gene>
<reference evidence="4" key="1">
    <citation type="journal article" date="2019" name="bioRxiv">
        <title>Bacterially produced spermidine induces plant systemic susceptibility to pathogens.</title>
        <authorList>
            <person name="Melnyk R.A."/>
            <person name="Beskrovnaya P.A."/>
            <person name="Liu Z."/>
            <person name="Song Y."/>
            <person name="Haney C.H."/>
        </authorList>
    </citation>
    <scope>NUCLEOTIDE SEQUENCE [LARGE SCALE GENOMIC DNA]</scope>
    <source>
        <strain evidence="4">Dha-51</strain>
    </source>
</reference>
<evidence type="ECO:0000256" key="1">
    <source>
        <dbReference type="SAM" id="MobiDB-lite"/>
    </source>
</evidence>
<evidence type="ECO:0000313" key="3">
    <source>
        <dbReference type="EMBL" id="TDB64340.1"/>
    </source>
</evidence>
<feature type="chain" id="PRO_5020670727" evidence="2">
    <location>
        <begin position="24"/>
        <end position="96"/>
    </location>
</feature>
<feature type="compositionally biased region" description="Low complexity" evidence="1">
    <location>
        <begin position="58"/>
        <end position="70"/>
    </location>
</feature>
<feature type="compositionally biased region" description="Basic residues" evidence="1">
    <location>
        <begin position="84"/>
        <end position="96"/>
    </location>
</feature>
<proteinExistence type="predicted"/>
<dbReference type="EMBL" id="RRZK01000011">
    <property type="protein sequence ID" value="TDB64340.1"/>
    <property type="molecule type" value="Genomic_DNA"/>
</dbReference>
<evidence type="ECO:0000256" key="2">
    <source>
        <dbReference type="SAM" id="SignalP"/>
    </source>
</evidence>
<organism evidence="3 4">
    <name type="scientific">Pseudomonas vancouverensis</name>
    <dbReference type="NCBI Taxonomy" id="95300"/>
    <lineage>
        <taxon>Bacteria</taxon>
        <taxon>Pseudomonadati</taxon>
        <taxon>Pseudomonadota</taxon>
        <taxon>Gammaproteobacteria</taxon>
        <taxon>Pseudomonadales</taxon>
        <taxon>Pseudomonadaceae</taxon>
        <taxon>Pseudomonas</taxon>
    </lineage>
</organism>
<feature type="compositionally biased region" description="Basic and acidic residues" evidence="1">
    <location>
        <begin position="46"/>
        <end position="57"/>
    </location>
</feature>
<comment type="caution">
    <text evidence="3">The sequence shown here is derived from an EMBL/GenBank/DDBJ whole genome shotgun (WGS) entry which is preliminary data.</text>
</comment>
<keyword evidence="4" id="KW-1185">Reference proteome</keyword>
<protein>
    <submittedName>
        <fullName evidence="3">Uncharacterized protein</fullName>
    </submittedName>
</protein>
<sequence>MIRQTTALLLAGLLTAGSPFVRAGERLMADSAVPPAALPGINQAESNKDKASKKGEEASGSNSGAESGANVKDADSKSTTTNGSKKHSKTKHKSTP</sequence>
<evidence type="ECO:0000313" key="4">
    <source>
        <dbReference type="Proteomes" id="UP000295254"/>
    </source>
</evidence>
<dbReference type="Proteomes" id="UP000295254">
    <property type="component" value="Unassembled WGS sequence"/>
</dbReference>
<keyword evidence="2" id="KW-0732">Signal</keyword>
<feature type="region of interest" description="Disordered" evidence="1">
    <location>
        <begin position="34"/>
        <end position="96"/>
    </location>
</feature>
<name>A0A4R4K9I1_PSEVA</name>
<dbReference type="AlphaFoldDB" id="A0A4R4K9I1"/>
<dbReference type="OrthoDB" id="7029371at2"/>
<feature type="signal peptide" evidence="2">
    <location>
        <begin position="1"/>
        <end position="23"/>
    </location>
</feature>
<accession>A0A4R4K9I1</accession>